<evidence type="ECO:0000256" key="1">
    <source>
        <dbReference type="SAM" id="SignalP"/>
    </source>
</evidence>
<name>E4U9Z6_OCEP5</name>
<dbReference type="SUPFAM" id="SSF49464">
    <property type="entry name" value="Carboxypeptidase regulatory domain-like"/>
    <property type="match status" value="1"/>
</dbReference>
<evidence type="ECO:0000313" key="3">
    <source>
        <dbReference type="Proteomes" id="UP000008722"/>
    </source>
</evidence>
<sequence precursor="true">MRLKLFIGALLMLVLAACGEFVTPNATISGYVVDMKAGEPVEGVSVTIVQTGESATTDAQGYYSIDTKRGRYTLVFTKAGFATSKVTGLLTLDEKTLYSTILRPVFDPQATVEPPELNLDIPDWYEPGQEITVTVSGSVADPDTNGFQFLDVALGQQGGSSGYLNGYVRHQRFFDFDGSDKEVTIDTTGYNDFVTVHAVAYDVNGNRTEAIGYLYRSPDLTAAAPANPTDLKAQAVTFGDVAVFGTLSVPGLTGDAIVNAMKSGDVAALKRLGEAVQSAAKQGTAAPQGGSLDKAITWVDLNWGYDPNAAAPEAFEIFRKNGENGDFYRIGRIAAEDAQNLDENGDPIPGSYSFRDATPGTLPGVLLTYRVEAVNGDKRAASDAYSVTPLPVFKVQAVSPGDNVTDVDLAPGYVISVENSSTINYFMAIVLDRVQVDGFNVEYQSPLFVVNGADGEFHPFANYGYTGIPHGLIDLGNGYGFSGEILQPFHTYDWQPFAVTAHVNDNGDMDAVSIGSDFFGLWGPFGVEDGPVNTFVTGSGVAATANAEGR</sequence>
<keyword evidence="1" id="KW-0732">Signal</keyword>
<feature type="signal peptide" evidence="1">
    <location>
        <begin position="1"/>
        <end position="19"/>
    </location>
</feature>
<evidence type="ECO:0008006" key="4">
    <source>
        <dbReference type="Google" id="ProtNLM"/>
    </source>
</evidence>
<reference evidence="3" key="1">
    <citation type="submission" date="2010-11" db="EMBL/GenBank/DDBJ databases">
        <title>The complete sequence of chromosome of Oceanithermus profundus DSM 14977.</title>
        <authorList>
            <consortium name="US DOE Joint Genome Institute (JGI-PGF)"/>
            <person name="Lucas S."/>
            <person name="Copeland A."/>
            <person name="Lapidus A."/>
            <person name="Bruce D."/>
            <person name="Goodwin L."/>
            <person name="Pitluck S."/>
            <person name="Kyrpides N."/>
            <person name="Mavromatis K."/>
            <person name="Pagani I."/>
            <person name="Ivanova N."/>
            <person name="Zhang X."/>
            <person name="Brettin T."/>
            <person name="Detter J.C."/>
            <person name="Tapia R."/>
            <person name="Han C."/>
            <person name="Land M."/>
            <person name="Hauser L."/>
            <person name="Markowitz V."/>
            <person name="Cheng J.-F."/>
            <person name="Hugenholtz P."/>
            <person name="Woyke T."/>
            <person name="Wu D."/>
            <person name="Tindall B."/>
            <person name="Faehnrich R."/>
            <person name="Brambilla E."/>
            <person name="Klenk H.-P."/>
            <person name="Eisen J.A."/>
        </authorList>
    </citation>
    <scope>NUCLEOTIDE SEQUENCE [LARGE SCALE GENOMIC DNA]</scope>
    <source>
        <strain evidence="3">DSM 14977 / NBRC 100410 / VKM B-2274 / 506</strain>
    </source>
</reference>
<dbReference type="RefSeq" id="WP_013458480.1">
    <property type="nucleotide sequence ID" value="NC_014761.1"/>
</dbReference>
<reference evidence="2 3" key="2">
    <citation type="journal article" date="2011" name="Stand. Genomic Sci.">
        <title>Complete genome sequence of Oceanithermus profundus type strain (506).</title>
        <authorList>
            <person name="Pati A."/>
            <person name="Zhang X."/>
            <person name="Lapidus A."/>
            <person name="Nolan M."/>
            <person name="Lucas S."/>
            <person name="Del Rio T.G."/>
            <person name="Tice H."/>
            <person name="Cheng J.F."/>
            <person name="Tapia R."/>
            <person name="Han C."/>
            <person name="Goodwin L."/>
            <person name="Pitluck S."/>
            <person name="Liolios K."/>
            <person name="Pagani I."/>
            <person name="Ivanova N."/>
            <person name="Mavromatis K."/>
            <person name="Chen A."/>
            <person name="Palaniappan K."/>
            <person name="Hauser L."/>
            <person name="Jeffries C.D."/>
            <person name="Brambilla E.M."/>
            <person name="Rohl A."/>
            <person name="Mwirichia R."/>
            <person name="Rohde M."/>
            <person name="Tindall B.J."/>
            <person name="Sikorski J."/>
            <person name="Wirth R."/>
            <person name="Goker M."/>
            <person name="Woyke T."/>
            <person name="Detter J.C."/>
            <person name="Bristow J."/>
            <person name="Eisen J.A."/>
            <person name="Markowitz V."/>
            <person name="Hugenholtz P."/>
            <person name="Kyrpides N.C."/>
            <person name="Klenk H.P."/>
            <person name="Land M."/>
        </authorList>
    </citation>
    <scope>NUCLEOTIDE SEQUENCE [LARGE SCALE GENOMIC DNA]</scope>
    <source>
        <strain evidence="3">DSM 14977 / NBRC 100410 / VKM B-2274 / 506</strain>
    </source>
</reference>
<gene>
    <name evidence="2" type="ordered locus">Ocepr_1858</name>
</gene>
<dbReference type="InterPro" id="IPR008969">
    <property type="entry name" value="CarboxyPept-like_regulatory"/>
</dbReference>
<dbReference type="EMBL" id="CP002361">
    <property type="protein sequence ID" value="ADR37310.1"/>
    <property type="molecule type" value="Genomic_DNA"/>
</dbReference>
<evidence type="ECO:0000313" key="2">
    <source>
        <dbReference type="EMBL" id="ADR37310.1"/>
    </source>
</evidence>
<dbReference type="Gene3D" id="2.60.40.1120">
    <property type="entry name" value="Carboxypeptidase-like, regulatory domain"/>
    <property type="match status" value="1"/>
</dbReference>
<dbReference type="KEGG" id="opr:Ocepr_1858"/>
<dbReference type="Pfam" id="PF13620">
    <property type="entry name" value="CarboxypepD_reg"/>
    <property type="match status" value="1"/>
</dbReference>
<proteinExistence type="predicted"/>
<dbReference type="eggNOG" id="ENOG5030TE6">
    <property type="taxonomic scope" value="Bacteria"/>
</dbReference>
<feature type="chain" id="PRO_5003190236" description="Carboxypeptidase regulatory-like domain-containing protein" evidence="1">
    <location>
        <begin position="20"/>
        <end position="550"/>
    </location>
</feature>
<dbReference type="OrthoDB" id="28995at2"/>
<dbReference type="HOGENOM" id="CLU_495050_0_0_0"/>
<dbReference type="Proteomes" id="UP000008722">
    <property type="component" value="Chromosome"/>
</dbReference>
<accession>E4U9Z6</accession>
<protein>
    <recommendedName>
        <fullName evidence="4">Carboxypeptidase regulatory-like domain-containing protein</fullName>
    </recommendedName>
</protein>
<organism evidence="2 3">
    <name type="scientific">Oceanithermus profundus (strain DSM 14977 / NBRC 100410 / VKM B-2274 / 506)</name>
    <dbReference type="NCBI Taxonomy" id="670487"/>
    <lineage>
        <taxon>Bacteria</taxon>
        <taxon>Thermotogati</taxon>
        <taxon>Deinococcota</taxon>
        <taxon>Deinococci</taxon>
        <taxon>Thermales</taxon>
        <taxon>Thermaceae</taxon>
        <taxon>Oceanithermus</taxon>
    </lineage>
</organism>
<dbReference type="PROSITE" id="PS51257">
    <property type="entry name" value="PROKAR_LIPOPROTEIN"/>
    <property type="match status" value="1"/>
</dbReference>
<dbReference type="AlphaFoldDB" id="E4U9Z6"/>
<dbReference type="STRING" id="670487.Ocepr_1858"/>
<keyword evidence="3" id="KW-1185">Reference proteome</keyword>